<feature type="chain" id="PRO_5002163244" evidence="1">
    <location>
        <begin position="27"/>
        <end position="199"/>
    </location>
</feature>
<keyword evidence="3" id="KW-1185">Reference proteome</keyword>
<name>A0A0C2BS92_9BURK</name>
<accession>A0A0C2BS92</accession>
<dbReference type="AlphaFoldDB" id="A0A0C2BS92"/>
<sequence length="199" mass="21300">MAIKRTVLLVLFISSLVMSDAGTAFGMDLTIAPSVPAGLPLSRAHESRQRPLNNVKGIFRAPEKHRRHEKFRKGKITSYSLSSDPANLAFKYGSLSFGRERRLALENGSQGLGSAWGNGISAMPPALPLPIDQGVRQEAGDNPGIAFGCGKKSRLASPEVTACYVHKVDKAWKTQTYVTKGLADSNPGWGGGLAVGYAY</sequence>
<dbReference type="EMBL" id="JWJG01000028">
    <property type="protein sequence ID" value="KIF80926.1"/>
    <property type="molecule type" value="Genomic_DNA"/>
</dbReference>
<feature type="signal peptide" evidence="1">
    <location>
        <begin position="1"/>
        <end position="26"/>
    </location>
</feature>
<keyword evidence="1" id="KW-0732">Signal</keyword>
<evidence type="ECO:0000256" key="1">
    <source>
        <dbReference type="SAM" id="SignalP"/>
    </source>
</evidence>
<comment type="caution">
    <text evidence="2">The sequence shown here is derived from an EMBL/GenBank/DDBJ whole genome shotgun (WGS) entry which is preliminary data.</text>
</comment>
<reference evidence="2 3" key="1">
    <citation type="submission" date="2014-12" db="EMBL/GenBank/DDBJ databases">
        <title>Denitrispirillum autotrophicum gen. nov., sp. nov., Denitrifying, Facultatively Autotrophic Bacteria Isolated from Rice Paddy Soil.</title>
        <authorList>
            <person name="Ishii S."/>
            <person name="Ashida N."/>
            <person name="Ohno H."/>
            <person name="Otsuka S."/>
            <person name="Yokota A."/>
            <person name="Senoo K."/>
        </authorList>
    </citation>
    <scope>NUCLEOTIDE SEQUENCE [LARGE SCALE GENOMIC DNA]</scope>
    <source>
        <strain evidence="2 3">TSA66</strain>
    </source>
</reference>
<evidence type="ECO:0000313" key="3">
    <source>
        <dbReference type="Proteomes" id="UP000031572"/>
    </source>
</evidence>
<gene>
    <name evidence="2" type="ORF">TSA66_08980</name>
</gene>
<organism evidence="2 3">
    <name type="scientific">Noviherbaspirillum autotrophicum</name>
    <dbReference type="NCBI Taxonomy" id="709839"/>
    <lineage>
        <taxon>Bacteria</taxon>
        <taxon>Pseudomonadati</taxon>
        <taxon>Pseudomonadota</taxon>
        <taxon>Betaproteobacteria</taxon>
        <taxon>Burkholderiales</taxon>
        <taxon>Oxalobacteraceae</taxon>
        <taxon>Noviherbaspirillum</taxon>
    </lineage>
</organism>
<evidence type="ECO:0000313" key="2">
    <source>
        <dbReference type="EMBL" id="KIF80926.1"/>
    </source>
</evidence>
<dbReference type="STRING" id="709839.TSA66_08980"/>
<protein>
    <submittedName>
        <fullName evidence="2">Uncharacterized protein</fullName>
    </submittedName>
</protein>
<proteinExistence type="predicted"/>
<dbReference type="Proteomes" id="UP000031572">
    <property type="component" value="Unassembled WGS sequence"/>
</dbReference>